<feature type="chain" id="PRO_5012851800" description="DUF4148 domain-containing protein" evidence="1">
    <location>
        <begin position="24"/>
        <end position="116"/>
    </location>
</feature>
<evidence type="ECO:0000313" key="2">
    <source>
        <dbReference type="EMBL" id="ASW03237.1"/>
    </source>
</evidence>
<dbReference type="InterPro" id="IPR025421">
    <property type="entry name" value="DUF4148"/>
</dbReference>
<dbReference type="AlphaFoldDB" id="A0A248VW86"/>
<accession>A0A248VW86</accession>
<keyword evidence="2" id="KW-0614">Plasmid</keyword>
<proteinExistence type="predicted"/>
<keyword evidence="3" id="KW-1185">Reference proteome</keyword>
<keyword evidence="1" id="KW-0732">Signal</keyword>
<sequence>MSKMLLSLALAVAALGAPVVSFAQSSIPLTRAEVRADLVRAEQAGYNPAGGDDVKYPADAQAAEAKIAAQNDLQLNAQAVGGVVLNGTSESGAPLHTAMHSGCVGPVSFCNLYSGS</sequence>
<dbReference type="Proteomes" id="UP000215158">
    <property type="component" value="Plasmid pBN1"/>
</dbReference>
<reference evidence="2 3" key="1">
    <citation type="submission" date="2017-08" db="EMBL/GenBank/DDBJ databases">
        <title>Identification and genetic characteristics of simultaneous BTEX- and naphthalene-degrading Paraburkholderia sp. BN5 isolated from petroleum-contaminated soil.</title>
        <authorList>
            <person name="Lee Y."/>
            <person name="Jeon C.O."/>
        </authorList>
    </citation>
    <scope>NUCLEOTIDE SEQUENCE [LARGE SCALE GENOMIC DNA]</scope>
    <source>
        <strain evidence="2 3">BN5</strain>
        <plasmid evidence="2 3">pBN1</plasmid>
    </source>
</reference>
<gene>
    <name evidence="2" type="ORF">CJU94_34080</name>
</gene>
<name>A0A248VW86_9BURK</name>
<evidence type="ECO:0008006" key="4">
    <source>
        <dbReference type="Google" id="ProtNLM"/>
    </source>
</evidence>
<dbReference type="EMBL" id="CP022991">
    <property type="protein sequence ID" value="ASW03237.1"/>
    <property type="molecule type" value="Genomic_DNA"/>
</dbReference>
<dbReference type="RefSeq" id="WP_095423066.1">
    <property type="nucleotide sequence ID" value="NZ_CP022991.1"/>
</dbReference>
<evidence type="ECO:0000313" key="3">
    <source>
        <dbReference type="Proteomes" id="UP000215158"/>
    </source>
</evidence>
<dbReference type="KEGG" id="parb:CJU94_34080"/>
<organism evidence="2 3">
    <name type="scientific">Paraburkholderia aromaticivorans</name>
    <dbReference type="NCBI Taxonomy" id="2026199"/>
    <lineage>
        <taxon>Bacteria</taxon>
        <taxon>Pseudomonadati</taxon>
        <taxon>Pseudomonadota</taxon>
        <taxon>Betaproteobacteria</taxon>
        <taxon>Burkholderiales</taxon>
        <taxon>Burkholderiaceae</taxon>
        <taxon>Paraburkholderia</taxon>
    </lineage>
</organism>
<geneLocation type="plasmid" evidence="2 3">
    <name>pBN1</name>
</geneLocation>
<protein>
    <recommendedName>
        <fullName evidence="4">DUF4148 domain-containing protein</fullName>
    </recommendedName>
</protein>
<feature type="signal peptide" evidence="1">
    <location>
        <begin position="1"/>
        <end position="23"/>
    </location>
</feature>
<dbReference type="OrthoDB" id="9104200at2"/>
<dbReference type="Pfam" id="PF13663">
    <property type="entry name" value="DUF4148"/>
    <property type="match status" value="1"/>
</dbReference>
<evidence type="ECO:0000256" key="1">
    <source>
        <dbReference type="SAM" id="SignalP"/>
    </source>
</evidence>